<evidence type="ECO:0000313" key="2">
    <source>
        <dbReference type="Proteomes" id="UP000790709"/>
    </source>
</evidence>
<proteinExistence type="predicted"/>
<sequence length="141" mass="15392">MFIPRAHRLWASTGKVLGGVIHMVSKAGTCVTSARNLCSQSWSPSKESSEIIFKANNAKRKPDQIDLHGLPVSDALEFSLSAIKDARKRGSKQIRFIVGKGLHSPDGLPKIKPALQGYLSSRGIRNEIDPQNDGVLVVYLD</sequence>
<evidence type="ECO:0000313" key="1">
    <source>
        <dbReference type="EMBL" id="KAH7926710.1"/>
    </source>
</evidence>
<dbReference type="Proteomes" id="UP000790709">
    <property type="component" value="Unassembled WGS sequence"/>
</dbReference>
<keyword evidence="2" id="KW-1185">Reference proteome</keyword>
<gene>
    <name evidence="1" type="ORF">BV22DRAFT_333267</name>
</gene>
<dbReference type="EMBL" id="MU266378">
    <property type="protein sequence ID" value="KAH7926710.1"/>
    <property type="molecule type" value="Genomic_DNA"/>
</dbReference>
<comment type="caution">
    <text evidence="1">The sequence shown here is derived from an EMBL/GenBank/DDBJ whole genome shotgun (WGS) entry which is preliminary data.</text>
</comment>
<reference evidence="1" key="1">
    <citation type="journal article" date="2021" name="New Phytol.">
        <title>Evolutionary innovations through gain and loss of genes in the ectomycorrhizal Boletales.</title>
        <authorList>
            <person name="Wu G."/>
            <person name="Miyauchi S."/>
            <person name="Morin E."/>
            <person name="Kuo A."/>
            <person name="Drula E."/>
            <person name="Varga T."/>
            <person name="Kohler A."/>
            <person name="Feng B."/>
            <person name="Cao Y."/>
            <person name="Lipzen A."/>
            <person name="Daum C."/>
            <person name="Hundley H."/>
            <person name="Pangilinan J."/>
            <person name="Johnson J."/>
            <person name="Barry K."/>
            <person name="LaButti K."/>
            <person name="Ng V."/>
            <person name="Ahrendt S."/>
            <person name="Min B."/>
            <person name="Choi I.G."/>
            <person name="Park H."/>
            <person name="Plett J.M."/>
            <person name="Magnuson J."/>
            <person name="Spatafora J.W."/>
            <person name="Nagy L.G."/>
            <person name="Henrissat B."/>
            <person name="Grigoriev I.V."/>
            <person name="Yang Z.L."/>
            <person name="Xu J."/>
            <person name="Martin F.M."/>
        </authorList>
    </citation>
    <scope>NUCLEOTIDE SEQUENCE</scope>
    <source>
        <strain evidence="1">KUC20120723A-06</strain>
    </source>
</reference>
<organism evidence="1 2">
    <name type="scientific">Leucogyrophana mollusca</name>
    <dbReference type="NCBI Taxonomy" id="85980"/>
    <lineage>
        <taxon>Eukaryota</taxon>
        <taxon>Fungi</taxon>
        <taxon>Dikarya</taxon>
        <taxon>Basidiomycota</taxon>
        <taxon>Agaricomycotina</taxon>
        <taxon>Agaricomycetes</taxon>
        <taxon>Agaricomycetidae</taxon>
        <taxon>Boletales</taxon>
        <taxon>Boletales incertae sedis</taxon>
        <taxon>Leucogyrophana</taxon>
    </lineage>
</organism>
<name>A0ACB8BLI5_9AGAM</name>
<protein>
    <submittedName>
        <fullName evidence="1">Uncharacterized protein</fullName>
    </submittedName>
</protein>
<accession>A0ACB8BLI5</accession>